<dbReference type="EMBL" id="MFAZ01000043">
    <property type="protein sequence ID" value="OGD86443.1"/>
    <property type="molecule type" value="Genomic_DNA"/>
</dbReference>
<evidence type="ECO:0000256" key="1">
    <source>
        <dbReference type="SAM" id="MobiDB-lite"/>
    </source>
</evidence>
<dbReference type="SUPFAM" id="SSF64182">
    <property type="entry name" value="DHH phosphoesterases"/>
    <property type="match status" value="1"/>
</dbReference>
<dbReference type="Proteomes" id="UP000179102">
    <property type="component" value="Unassembled WGS sequence"/>
</dbReference>
<name>A0A1F5G3I8_9BACT</name>
<dbReference type="PANTHER" id="PTHR47618:SF1">
    <property type="entry name" value="BIFUNCTIONAL OLIGORIBONUCLEASE AND PAP PHOSPHATASE NRNA"/>
    <property type="match status" value="1"/>
</dbReference>
<organism evidence="2 3">
    <name type="scientific">Candidatus Curtissbacteria bacterium RIFCSPHIGHO2_01_FULL_41_11</name>
    <dbReference type="NCBI Taxonomy" id="1797711"/>
    <lineage>
        <taxon>Bacteria</taxon>
        <taxon>Candidatus Curtissiibacteriota</taxon>
    </lineage>
</organism>
<evidence type="ECO:0008006" key="4">
    <source>
        <dbReference type="Google" id="ProtNLM"/>
    </source>
</evidence>
<feature type="region of interest" description="Disordered" evidence="1">
    <location>
        <begin position="280"/>
        <end position="310"/>
    </location>
</feature>
<gene>
    <name evidence="2" type="ORF">A2870_01055</name>
</gene>
<dbReference type="InterPro" id="IPR038763">
    <property type="entry name" value="DHH_sf"/>
</dbReference>
<dbReference type="AlphaFoldDB" id="A0A1F5G3I8"/>
<accession>A0A1F5G3I8</accession>
<dbReference type="PANTHER" id="PTHR47618">
    <property type="entry name" value="BIFUNCTIONAL OLIGORIBONUCLEASE AND PAP PHOSPHATASE NRNA"/>
    <property type="match status" value="1"/>
</dbReference>
<evidence type="ECO:0000313" key="2">
    <source>
        <dbReference type="EMBL" id="OGD86443.1"/>
    </source>
</evidence>
<comment type="caution">
    <text evidence="2">The sequence shown here is derived from an EMBL/GenBank/DDBJ whole genome shotgun (WGS) entry which is preliminary data.</text>
</comment>
<evidence type="ECO:0000313" key="3">
    <source>
        <dbReference type="Proteomes" id="UP000179102"/>
    </source>
</evidence>
<dbReference type="STRING" id="1797711.A2870_01055"/>
<protein>
    <recommendedName>
        <fullName evidence="4">DDH domain-containing protein</fullName>
    </recommendedName>
</protein>
<dbReference type="InterPro" id="IPR051319">
    <property type="entry name" value="Oligoribo/pAp-PDE_c-di-AMP_PDE"/>
</dbReference>
<reference evidence="2 3" key="1">
    <citation type="journal article" date="2016" name="Nat. Commun.">
        <title>Thousands of microbial genomes shed light on interconnected biogeochemical processes in an aquifer system.</title>
        <authorList>
            <person name="Anantharaman K."/>
            <person name="Brown C.T."/>
            <person name="Hug L.A."/>
            <person name="Sharon I."/>
            <person name="Castelle C.J."/>
            <person name="Probst A.J."/>
            <person name="Thomas B.C."/>
            <person name="Singh A."/>
            <person name="Wilkins M.J."/>
            <person name="Karaoz U."/>
            <person name="Brodie E.L."/>
            <person name="Williams K.H."/>
            <person name="Hubbard S.S."/>
            <person name="Banfield J.F."/>
        </authorList>
    </citation>
    <scope>NUCLEOTIDE SEQUENCE [LARGE SCALE GENOMIC DNA]</scope>
</reference>
<dbReference type="Gene3D" id="3.90.1640.10">
    <property type="entry name" value="inorganic pyrophosphatase (n-terminal core)"/>
    <property type="match status" value="1"/>
</dbReference>
<proteinExistence type="predicted"/>
<sequence>MDQENKDKTLDNLTKAENILVAVADDAGFDGLAAGLAVYLSLIKLGKNASIIAHEPLIGDAQNIYGVNNIGKSQDKKTPVVVVKNAIDTVDKVTHFLDGDNLKLVIHPLPGSDGVKQQQISFEYQSSPATFIISIGFANMQALKTKITHEQEISPDTWIIAVKKGELSQEFAQETFFDPQANSVSEVAARMLQELAMPLDEDISYNLYMAISQATNNFSPSQTRAQTLEIASWLLKFGAGRASLAQKTFTTQPFPSQKSAQIPPIKNIQEFFETVPTMGEVEAGKESQSTDWLKPPKIYKGSKSFGESKE</sequence>